<keyword evidence="3" id="KW-0597">Phosphoprotein</keyword>
<feature type="region of interest" description="Disordered" evidence="9">
    <location>
        <begin position="13"/>
        <end position="36"/>
    </location>
</feature>
<evidence type="ECO:0000256" key="1">
    <source>
        <dbReference type="ARBA" id="ARBA00000085"/>
    </source>
</evidence>
<dbReference type="CDD" id="cd16917">
    <property type="entry name" value="HATPase_UhpB-NarQ-NarX-like"/>
    <property type="match status" value="1"/>
</dbReference>
<evidence type="ECO:0000256" key="7">
    <source>
        <dbReference type="ARBA" id="ARBA00022840"/>
    </source>
</evidence>
<feature type="domain" description="Histidine kinase/HSP90-like ATPase" evidence="11">
    <location>
        <begin position="376"/>
        <end position="462"/>
    </location>
</feature>
<dbReference type="InterPro" id="IPR011712">
    <property type="entry name" value="Sig_transdc_His_kin_sub3_dim/P"/>
</dbReference>
<evidence type="ECO:0000256" key="2">
    <source>
        <dbReference type="ARBA" id="ARBA00012438"/>
    </source>
</evidence>
<dbReference type="SUPFAM" id="SSF55874">
    <property type="entry name" value="ATPase domain of HSP90 chaperone/DNA topoisomerase II/histidine kinase"/>
    <property type="match status" value="1"/>
</dbReference>
<dbReference type="Gene3D" id="1.20.5.1930">
    <property type="match status" value="1"/>
</dbReference>
<dbReference type="GO" id="GO:0000155">
    <property type="term" value="F:phosphorelay sensor kinase activity"/>
    <property type="evidence" value="ECO:0007669"/>
    <property type="project" value="InterPro"/>
</dbReference>
<proteinExistence type="predicted"/>
<keyword evidence="6 13" id="KW-0418">Kinase</keyword>
<evidence type="ECO:0000313" key="13">
    <source>
        <dbReference type="EMBL" id="MBF8190573.1"/>
    </source>
</evidence>
<feature type="transmembrane region" description="Helical" evidence="10">
    <location>
        <begin position="120"/>
        <end position="142"/>
    </location>
</feature>
<sequence>MISVRRARRLTSRLLPGRPDPDRPDPDRSGSGHLRSGRAWQVVRAAVEPFRLALFRGDADPPPRSRWLTVEVPRRLQAFVPLATVSLVQVAELVLALILYRTTQAMVTGWNLDAGGRPGGPAPIPEFFAYLTGLAVGLPITLRDRWPLAAWRVAAVLLPVPIWVTITLVASDAPYMFPAAVSYLLVLYSVAVRCGRRITLAIWIITVLAAWIVHPNSMPLITVVVSVAVLFGYNVRVRRAATTRLLQEERRTQAARSAQAVLAERARIARELHDVVAHHMSVIAIQAEAVPLRAVGDPARLEAGLAEIRGLSLEAIADLRQVLGVLRDQDGRTDTAPQPDLDRVEELVANARAAGLAVRVTRSGPLDGLPPAVGLSAYRIVQESLSNAMRHAPGSAVAVNLACDGDLLRLRVTNGPGAAPGPAPGAGQGLVGMRERAALLGGALDAGPTPDEGFEVSATLPVAVMETDRPGGHTADRQAWGG</sequence>
<keyword evidence="8" id="KW-0902">Two-component regulatory system</keyword>
<keyword evidence="14" id="KW-1185">Reference proteome</keyword>
<name>A0A931AEQ3_9ACTN</name>
<evidence type="ECO:0000256" key="3">
    <source>
        <dbReference type="ARBA" id="ARBA00022553"/>
    </source>
</evidence>
<dbReference type="InterPro" id="IPR050482">
    <property type="entry name" value="Sensor_HK_TwoCompSys"/>
</dbReference>
<evidence type="ECO:0000259" key="11">
    <source>
        <dbReference type="Pfam" id="PF02518"/>
    </source>
</evidence>
<evidence type="ECO:0000256" key="6">
    <source>
        <dbReference type="ARBA" id="ARBA00022777"/>
    </source>
</evidence>
<reference evidence="13" key="1">
    <citation type="submission" date="2020-11" db="EMBL/GenBank/DDBJ databases">
        <title>Whole-genome analyses of Nonomuraea sp. K274.</title>
        <authorList>
            <person name="Veyisoglu A."/>
        </authorList>
    </citation>
    <scope>NUCLEOTIDE SEQUENCE</scope>
    <source>
        <strain evidence="13">K274</strain>
    </source>
</reference>
<gene>
    <name evidence="13" type="ORF">ITP53_33645</name>
</gene>
<keyword evidence="5" id="KW-0547">Nucleotide-binding</keyword>
<feature type="compositionally biased region" description="Basic and acidic residues" evidence="9">
    <location>
        <begin position="19"/>
        <end position="30"/>
    </location>
</feature>
<dbReference type="GO" id="GO:0046983">
    <property type="term" value="F:protein dimerization activity"/>
    <property type="evidence" value="ECO:0007669"/>
    <property type="project" value="InterPro"/>
</dbReference>
<dbReference type="AlphaFoldDB" id="A0A931AEQ3"/>
<dbReference type="EC" id="2.7.13.3" evidence="2"/>
<dbReference type="Proteomes" id="UP000605361">
    <property type="component" value="Unassembled WGS sequence"/>
</dbReference>
<dbReference type="Pfam" id="PF02518">
    <property type="entry name" value="HATPase_c"/>
    <property type="match status" value="1"/>
</dbReference>
<dbReference type="InterPro" id="IPR036890">
    <property type="entry name" value="HATPase_C_sf"/>
</dbReference>
<evidence type="ECO:0000256" key="4">
    <source>
        <dbReference type="ARBA" id="ARBA00022679"/>
    </source>
</evidence>
<dbReference type="InterPro" id="IPR003594">
    <property type="entry name" value="HATPase_dom"/>
</dbReference>
<keyword evidence="7" id="KW-0067">ATP-binding</keyword>
<dbReference type="EMBL" id="JADOGI010000126">
    <property type="protein sequence ID" value="MBF8190573.1"/>
    <property type="molecule type" value="Genomic_DNA"/>
</dbReference>
<feature type="transmembrane region" description="Helical" evidence="10">
    <location>
        <begin position="175"/>
        <end position="191"/>
    </location>
</feature>
<dbReference type="PANTHER" id="PTHR24421">
    <property type="entry name" value="NITRATE/NITRITE SENSOR PROTEIN NARX-RELATED"/>
    <property type="match status" value="1"/>
</dbReference>
<keyword evidence="10" id="KW-0472">Membrane</keyword>
<accession>A0A931AEQ3</accession>
<keyword evidence="10" id="KW-0812">Transmembrane</keyword>
<organism evidence="13 14">
    <name type="scientific">Nonomuraea cypriaca</name>
    <dbReference type="NCBI Taxonomy" id="1187855"/>
    <lineage>
        <taxon>Bacteria</taxon>
        <taxon>Bacillati</taxon>
        <taxon>Actinomycetota</taxon>
        <taxon>Actinomycetes</taxon>
        <taxon>Streptosporangiales</taxon>
        <taxon>Streptosporangiaceae</taxon>
        <taxon>Nonomuraea</taxon>
    </lineage>
</organism>
<evidence type="ECO:0000256" key="5">
    <source>
        <dbReference type="ARBA" id="ARBA00022741"/>
    </source>
</evidence>
<dbReference type="GO" id="GO:0016020">
    <property type="term" value="C:membrane"/>
    <property type="evidence" value="ECO:0007669"/>
    <property type="project" value="InterPro"/>
</dbReference>
<dbReference type="Pfam" id="PF07730">
    <property type="entry name" value="HisKA_3"/>
    <property type="match status" value="1"/>
</dbReference>
<feature type="transmembrane region" description="Helical" evidence="10">
    <location>
        <begin position="198"/>
        <end position="214"/>
    </location>
</feature>
<keyword evidence="4" id="KW-0808">Transferase</keyword>
<evidence type="ECO:0000313" key="14">
    <source>
        <dbReference type="Proteomes" id="UP000605361"/>
    </source>
</evidence>
<feature type="domain" description="Signal transduction histidine kinase subgroup 3 dimerisation and phosphoacceptor" evidence="12">
    <location>
        <begin position="264"/>
        <end position="329"/>
    </location>
</feature>
<feature type="transmembrane region" description="Helical" evidence="10">
    <location>
        <begin position="149"/>
        <end position="169"/>
    </location>
</feature>
<evidence type="ECO:0000256" key="8">
    <source>
        <dbReference type="ARBA" id="ARBA00023012"/>
    </source>
</evidence>
<dbReference type="PANTHER" id="PTHR24421:SF10">
    <property type="entry name" value="NITRATE_NITRITE SENSOR PROTEIN NARQ"/>
    <property type="match status" value="1"/>
</dbReference>
<dbReference type="GO" id="GO:0005524">
    <property type="term" value="F:ATP binding"/>
    <property type="evidence" value="ECO:0007669"/>
    <property type="project" value="UniProtKB-KW"/>
</dbReference>
<keyword evidence="10" id="KW-1133">Transmembrane helix</keyword>
<evidence type="ECO:0000256" key="9">
    <source>
        <dbReference type="SAM" id="MobiDB-lite"/>
    </source>
</evidence>
<feature type="transmembrane region" description="Helical" evidence="10">
    <location>
        <begin position="78"/>
        <end position="100"/>
    </location>
</feature>
<feature type="transmembrane region" description="Helical" evidence="10">
    <location>
        <begin position="220"/>
        <end position="237"/>
    </location>
</feature>
<comment type="catalytic activity">
    <reaction evidence="1">
        <text>ATP + protein L-histidine = ADP + protein N-phospho-L-histidine.</text>
        <dbReference type="EC" id="2.7.13.3"/>
    </reaction>
</comment>
<comment type="caution">
    <text evidence="13">The sequence shown here is derived from an EMBL/GenBank/DDBJ whole genome shotgun (WGS) entry which is preliminary data.</text>
</comment>
<protein>
    <recommendedName>
        <fullName evidence="2">histidine kinase</fullName>
        <ecNumber evidence="2">2.7.13.3</ecNumber>
    </recommendedName>
</protein>
<dbReference type="RefSeq" id="WP_195899491.1">
    <property type="nucleotide sequence ID" value="NZ_JADOGI010000126.1"/>
</dbReference>
<evidence type="ECO:0000259" key="12">
    <source>
        <dbReference type="Pfam" id="PF07730"/>
    </source>
</evidence>
<evidence type="ECO:0000256" key="10">
    <source>
        <dbReference type="SAM" id="Phobius"/>
    </source>
</evidence>
<dbReference type="Gene3D" id="3.30.565.10">
    <property type="entry name" value="Histidine kinase-like ATPase, C-terminal domain"/>
    <property type="match status" value="1"/>
</dbReference>